<dbReference type="Gene3D" id="3.40.30.10">
    <property type="entry name" value="Glutaredoxin"/>
    <property type="match status" value="1"/>
</dbReference>
<evidence type="ECO:0000313" key="2">
    <source>
        <dbReference type="EMBL" id="MEL1251161.1"/>
    </source>
</evidence>
<dbReference type="PANTHER" id="PTHR12151">
    <property type="entry name" value="ELECTRON TRANSPORT PROTIN SCO1/SENC FAMILY MEMBER"/>
    <property type="match status" value="1"/>
</dbReference>
<protein>
    <submittedName>
        <fullName evidence="2">SCO family protein</fullName>
    </submittedName>
</protein>
<reference evidence="2 3" key="1">
    <citation type="submission" date="2024-04" db="EMBL/GenBank/DDBJ databases">
        <title>Aurantiacibacter sp. DGU6 16S ribosomal RNA gene Genome sequencing and assembly.</title>
        <authorList>
            <person name="Park S."/>
        </authorList>
    </citation>
    <scope>NUCLEOTIDE SEQUENCE [LARGE SCALE GENOMIC DNA]</scope>
    <source>
        <strain evidence="2 3">DGU6</strain>
    </source>
</reference>
<dbReference type="PANTHER" id="PTHR12151:SF25">
    <property type="entry name" value="LINALOOL DEHYDRATASE_ISOMERASE DOMAIN-CONTAINING PROTEIN"/>
    <property type="match status" value="1"/>
</dbReference>
<name>A0ABU9IFH0_9SPHN</name>
<comment type="similarity">
    <text evidence="1">Belongs to the SCO1/2 family.</text>
</comment>
<evidence type="ECO:0000256" key="1">
    <source>
        <dbReference type="ARBA" id="ARBA00010996"/>
    </source>
</evidence>
<proteinExistence type="inferred from homology"/>
<keyword evidence="3" id="KW-1185">Reference proteome</keyword>
<accession>A0ABU9IFH0</accession>
<dbReference type="CDD" id="cd02968">
    <property type="entry name" value="SCO"/>
    <property type="match status" value="1"/>
</dbReference>
<dbReference type="InterPro" id="IPR036249">
    <property type="entry name" value="Thioredoxin-like_sf"/>
</dbReference>
<gene>
    <name evidence="2" type="ORF">AAEO60_10800</name>
</gene>
<sequence>MKGNAIGSGFALTDHFGKSVTEADYKGQFALIFFGFTHCKLVCPRALTRISEALDLLGDQAANIKPLYVTVDPERDTPDVMRNFLETPWPRFTGLTGKREAIDQVRAAFKVFATKVADPSDPEGYDMPHTALTYLMDARFQYLAHYPDTMDAARLAQELCRETAQSRKGLK</sequence>
<dbReference type="RefSeq" id="WP_341673722.1">
    <property type="nucleotide sequence ID" value="NZ_JBBYHV010000002.1"/>
</dbReference>
<dbReference type="Proteomes" id="UP001497045">
    <property type="component" value="Unassembled WGS sequence"/>
</dbReference>
<dbReference type="SUPFAM" id="SSF52833">
    <property type="entry name" value="Thioredoxin-like"/>
    <property type="match status" value="1"/>
</dbReference>
<dbReference type="Pfam" id="PF02630">
    <property type="entry name" value="SCO1-SenC"/>
    <property type="match status" value="1"/>
</dbReference>
<evidence type="ECO:0000313" key="3">
    <source>
        <dbReference type="Proteomes" id="UP001497045"/>
    </source>
</evidence>
<comment type="caution">
    <text evidence="2">The sequence shown here is derived from an EMBL/GenBank/DDBJ whole genome shotgun (WGS) entry which is preliminary data.</text>
</comment>
<dbReference type="InterPro" id="IPR003782">
    <property type="entry name" value="SCO1/SenC"/>
</dbReference>
<organism evidence="2 3">
    <name type="scientific">Aurantiacibacter gilvus</name>
    <dbReference type="NCBI Taxonomy" id="3139141"/>
    <lineage>
        <taxon>Bacteria</taxon>
        <taxon>Pseudomonadati</taxon>
        <taxon>Pseudomonadota</taxon>
        <taxon>Alphaproteobacteria</taxon>
        <taxon>Sphingomonadales</taxon>
        <taxon>Erythrobacteraceae</taxon>
        <taxon>Aurantiacibacter</taxon>
    </lineage>
</organism>
<dbReference type="EMBL" id="JBBYHV010000002">
    <property type="protein sequence ID" value="MEL1251161.1"/>
    <property type="molecule type" value="Genomic_DNA"/>
</dbReference>